<evidence type="ECO:0000313" key="2">
    <source>
        <dbReference type="EMBL" id="BDI33849.1"/>
    </source>
</evidence>
<dbReference type="Gene3D" id="3.40.50.1820">
    <property type="entry name" value="alpha/beta hydrolase"/>
    <property type="match status" value="1"/>
</dbReference>
<keyword evidence="1" id="KW-0732">Signal</keyword>
<accession>A0A9N7QCW6</accession>
<feature type="signal peptide" evidence="1">
    <location>
        <begin position="1"/>
        <end position="28"/>
    </location>
</feature>
<sequence>MRRQCVPYITFLLIAGILSAMTLHSASAQVRLETPIVPSKSLQGNPLNDPSNRKIAVFLPPQYDNAAVLPVVYYLPGFGGSPDDAIRDADIWKNSVQNLVDAAAPVVIVVIDGRTRWSCSQYINSPAQGKYADYIAKDVVAFVESHYRVAHGPANRIIAGHSSGGFGALRLGYAYPKIFGHVVALAPDCDFNISQLPLVSGDDAKLYPLDKVRALTPIQSGPTYAMALAAAYSPLGKKHPGQVDWLYDAQHQFRPTVWRRWMANDPLEIVRKHHAAFKHTRNVYLDGGVHDEFHANIGAQKIANVLQGRSVRSFFYEAPGGHMDFLMDRIERGVTWALRN</sequence>
<dbReference type="PANTHER" id="PTHR48098">
    <property type="entry name" value="ENTEROCHELIN ESTERASE-RELATED"/>
    <property type="match status" value="1"/>
</dbReference>
<dbReference type="InterPro" id="IPR029058">
    <property type="entry name" value="AB_hydrolase_fold"/>
</dbReference>
<keyword evidence="3" id="KW-1185">Reference proteome</keyword>
<evidence type="ECO:0000256" key="1">
    <source>
        <dbReference type="SAM" id="SignalP"/>
    </source>
</evidence>
<feature type="chain" id="PRO_5040296188" evidence="1">
    <location>
        <begin position="29"/>
        <end position="340"/>
    </location>
</feature>
<dbReference type="Pfam" id="PF00756">
    <property type="entry name" value="Esterase"/>
    <property type="match status" value="1"/>
</dbReference>
<protein>
    <submittedName>
        <fullName evidence="2">Esterase</fullName>
    </submittedName>
</protein>
<dbReference type="SUPFAM" id="SSF53474">
    <property type="entry name" value="alpha/beta-Hydrolases"/>
    <property type="match status" value="1"/>
</dbReference>
<dbReference type="InterPro" id="IPR050583">
    <property type="entry name" value="Mycobacterial_A85_antigen"/>
</dbReference>
<proteinExistence type="predicted"/>
<dbReference type="KEGG" id="ccot:CCAX7_59000"/>
<name>A0A9N7QCW6_9BACT</name>
<dbReference type="AlphaFoldDB" id="A0A9N7QCW6"/>
<organism evidence="2 3">
    <name type="scientific">Capsulimonas corticalis</name>
    <dbReference type="NCBI Taxonomy" id="2219043"/>
    <lineage>
        <taxon>Bacteria</taxon>
        <taxon>Bacillati</taxon>
        <taxon>Armatimonadota</taxon>
        <taxon>Armatimonadia</taxon>
        <taxon>Capsulimonadales</taxon>
        <taxon>Capsulimonadaceae</taxon>
        <taxon>Capsulimonas</taxon>
    </lineage>
</organism>
<dbReference type="EMBL" id="AP025739">
    <property type="protein sequence ID" value="BDI33849.1"/>
    <property type="molecule type" value="Genomic_DNA"/>
</dbReference>
<gene>
    <name evidence="2" type="ORF">CCAX7_59000</name>
</gene>
<evidence type="ECO:0000313" key="3">
    <source>
        <dbReference type="Proteomes" id="UP000287394"/>
    </source>
</evidence>
<reference evidence="2 3" key="1">
    <citation type="journal article" date="2019" name="Int. J. Syst. Evol. Microbiol.">
        <title>Capsulimonas corticalis gen. nov., sp. nov., an aerobic capsulated bacterium, of a novel bacterial order, Capsulimonadales ord. nov., of the class Armatimonadia of the phylum Armatimonadetes.</title>
        <authorList>
            <person name="Li J."/>
            <person name="Kudo C."/>
            <person name="Tonouchi A."/>
        </authorList>
    </citation>
    <scope>NUCLEOTIDE SEQUENCE [LARGE SCALE GENOMIC DNA]</scope>
    <source>
        <strain evidence="2 3">AX-7</strain>
    </source>
</reference>
<dbReference type="InterPro" id="IPR000801">
    <property type="entry name" value="Esterase-like"/>
</dbReference>
<dbReference type="Proteomes" id="UP000287394">
    <property type="component" value="Chromosome"/>
</dbReference>